<evidence type="ECO:0000259" key="2">
    <source>
        <dbReference type="Pfam" id="PF03067"/>
    </source>
</evidence>
<proteinExistence type="predicted"/>
<dbReference type="Proteomes" id="UP000594262">
    <property type="component" value="Unplaced"/>
</dbReference>
<dbReference type="AlphaFoldDB" id="A0A7M6DQ37"/>
<sequence length="210" mass="23389">MNQILQLLCALALVQLVRSHGFMVSPAARNCMWRYGWGTPKNYDDNQLWCGGAWKMAALGGKCGVCGDTADQTNQPHADGGRFAKGIIVKKYRAGQVIDVDINLSTAHYGYFEFRIGQFDNRKVVGDRYGKLQGHLLPLVSGGTRFKVPDNIRGARYNIKLRLPSGLRCRRCVLQWWYKGGNNWGCENGKCGMGKGVQEHFVNCADVSVQ</sequence>
<dbReference type="Pfam" id="PF03067">
    <property type="entry name" value="LPMO_10"/>
    <property type="match status" value="1"/>
</dbReference>
<organism evidence="3 4">
    <name type="scientific">Clytia hemisphaerica</name>
    <dbReference type="NCBI Taxonomy" id="252671"/>
    <lineage>
        <taxon>Eukaryota</taxon>
        <taxon>Metazoa</taxon>
        <taxon>Cnidaria</taxon>
        <taxon>Hydrozoa</taxon>
        <taxon>Hydroidolina</taxon>
        <taxon>Leptothecata</taxon>
        <taxon>Obeliida</taxon>
        <taxon>Clytiidae</taxon>
        <taxon>Clytia</taxon>
    </lineage>
</organism>
<keyword evidence="4" id="KW-1185">Reference proteome</keyword>
<evidence type="ECO:0000313" key="4">
    <source>
        <dbReference type="Proteomes" id="UP000594262"/>
    </source>
</evidence>
<feature type="signal peptide" evidence="1">
    <location>
        <begin position="1"/>
        <end position="19"/>
    </location>
</feature>
<evidence type="ECO:0000313" key="3">
    <source>
        <dbReference type="EnsemblMetazoa" id="CLYHEMP021629.1"/>
    </source>
</evidence>
<keyword evidence="1" id="KW-0732">Signal</keyword>
<evidence type="ECO:0000256" key="1">
    <source>
        <dbReference type="SAM" id="SignalP"/>
    </source>
</evidence>
<reference evidence="3" key="1">
    <citation type="submission" date="2021-01" db="UniProtKB">
        <authorList>
            <consortium name="EnsemblMetazoa"/>
        </authorList>
    </citation>
    <scope>IDENTIFICATION</scope>
</reference>
<feature type="chain" id="PRO_5029719696" description="Chitin-binding type-4 domain-containing protein" evidence="1">
    <location>
        <begin position="20"/>
        <end position="210"/>
    </location>
</feature>
<accession>A0A7M6DQ37</accession>
<dbReference type="OrthoDB" id="64893at2759"/>
<feature type="domain" description="Chitin-binding type-4" evidence="2">
    <location>
        <begin position="20"/>
        <end position="207"/>
    </location>
</feature>
<dbReference type="InterPro" id="IPR004302">
    <property type="entry name" value="Cellulose/chitin-bd_N"/>
</dbReference>
<name>A0A7M6DQ37_9CNID</name>
<protein>
    <recommendedName>
        <fullName evidence="2">Chitin-binding type-4 domain-containing protein</fullName>
    </recommendedName>
</protein>
<dbReference type="EnsemblMetazoa" id="CLYHEMT021629.1">
    <property type="protein sequence ID" value="CLYHEMP021629.1"/>
    <property type="gene ID" value="CLYHEMG021629"/>
</dbReference>